<dbReference type="Gene3D" id="1.25.40.390">
    <property type="match status" value="2"/>
</dbReference>
<dbReference type="AlphaFoldDB" id="A0AAC9Z3I0"/>
<accession>A0AAC9Z3I0</accession>
<dbReference type="SUPFAM" id="SSF48452">
    <property type="entry name" value="TPR-like"/>
    <property type="match status" value="1"/>
</dbReference>
<dbReference type="InterPro" id="IPR011990">
    <property type="entry name" value="TPR-like_helical_dom_sf"/>
</dbReference>
<keyword evidence="1" id="KW-0449">Lipoprotein</keyword>
<dbReference type="RefSeq" id="WP_095918827.1">
    <property type="nucleotide sequence ID" value="NZ_CP022389.1"/>
</dbReference>
<name>A0AAC9Z3I0_9FLAO</name>
<protein>
    <submittedName>
        <fullName evidence="1">SusD/RagB family nutrient-binding outer membrane lipoprotein</fullName>
    </submittedName>
</protein>
<sequence length="617" mass="70539">MKRMKYTFFGVLMLGMLSGCLKDYQELNTDPELLGNTDPRNVFTGATENFNNRSRQHLMGKYQGVMQAMQYLVFYNGPQEGLYYDGIAANRPSYYVPYYQDYFHQIGLRLRYLTETVIPSNKDKDRFQHLAAIANILETYQAWLMYDVYGAAPYTEAFKLATEGISKPRYDLYQQDLNGTPLYKVFDKKVKDNVAILQSPSVTNQFELGRNDYFYQGNISNWIKFGNTLRIKMAQRLEKADNAFYTATIADALNSGGIISSNAESCVYNHPNEHNDNTDDMQILTYQYCASRSFVNFLKTYDDPRLPLLVRRNGFGKGNNNKGNDKIAEDLKKYFPDYASKPKFQKISERYFGMSANPDSTSTDWSRNSYYTFEYIPEGKTATETFTVRHNSQIESRFFVKNGGKVGNQVTARDKEDDAYDVAQTSISLFTPLITYPEVCLMMAEIAHKGGGSIGGKTDLDWFKDGIRASMQQYQSWAVKMAVPSAMNSNSDNFNPITDSKIDAYLAKPEFQSVSLDKIISQQWVNLFMRPEEMWATWKRTGLPNFKDDPVPDNGVAYFESLTKAGSPLQIIRRAVLPVPNAENISNYEAAIENLKKDPDYGALVNHTEGRIWWDKK</sequence>
<evidence type="ECO:0000313" key="1">
    <source>
        <dbReference type="EMBL" id="ATA93776.1"/>
    </source>
</evidence>
<gene>
    <name evidence="1" type="ORF">CGC54_05195</name>
</gene>
<dbReference type="Proteomes" id="UP000243753">
    <property type="component" value="Chromosome"/>
</dbReference>
<dbReference type="EMBL" id="CP022389">
    <property type="protein sequence ID" value="ATA93776.1"/>
    <property type="molecule type" value="Genomic_DNA"/>
</dbReference>
<dbReference type="InterPro" id="IPR041662">
    <property type="entry name" value="SusD-like_2"/>
</dbReference>
<dbReference type="PROSITE" id="PS51257">
    <property type="entry name" value="PROKAR_LIPOPROTEIN"/>
    <property type="match status" value="1"/>
</dbReference>
<organism evidence="1 2">
    <name type="scientific">Capnocytophaga canimorsus</name>
    <dbReference type="NCBI Taxonomy" id="28188"/>
    <lineage>
        <taxon>Bacteria</taxon>
        <taxon>Pseudomonadati</taxon>
        <taxon>Bacteroidota</taxon>
        <taxon>Flavobacteriia</taxon>
        <taxon>Flavobacteriales</taxon>
        <taxon>Flavobacteriaceae</taxon>
        <taxon>Capnocytophaga</taxon>
    </lineage>
</organism>
<proteinExistence type="predicted"/>
<reference evidence="2" key="1">
    <citation type="submission" date="2017-06" db="EMBL/GenBank/DDBJ databases">
        <title>Capnocytophaga spp. assemblies.</title>
        <authorList>
            <person name="Gulvik C.A."/>
        </authorList>
    </citation>
    <scope>NUCLEOTIDE SEQUENCE [LARGE SCALE GENOMIC DNA]</scope>
    <source>
        <strain evidence="2">H3936</strain>
    </source>
</reference>
<dbReference type="Pfam" id="PF12771">
    <property type="entry name" value="SusD-like_2"/>
    <property type="match status" value="2"/>
</dbReference>
<evidence type="ECO:0000313" key="2">
    <source>
        <dbReference type="Proteomes" id="UP000243753"/>
    </source>
</evidence>